<dbReference type="GO" id="GO:0000160">
    <property type="term" value="P:phosphorelay signal transduction system"/>
    <property type="evidence" value="ECO:0007669"/>
    <property type="project" value="InterPro"/>
</dbReference>
<dbReference type="InterPro" id="IPR011006">
    <property type="entry name" value="CheY-like_superfamily"/>
</dbReference>
<reference evidence="4 5" key="1">
    <citation type="submission" date="2018-09" db="EMBL/GenBank/DDBJ databases">
        <title>Complete genome sequence of Euzebya sp. DY32-46 isolated from seawater of Pacific Ocean.</title>
        <authorList>
            <person name="Xu L."/>
            <person name="Wu Y.-H."/>
            <person name="Xu X.-W."/>
        </authorList>
    </citation>
    <scope>NUCLEOTIDE SEQUENCE [LARGE SCALE GENOMIC DNA]</scope>
    <source>
        <strain evidence="4 5">DY32-46</strain>
    </source>
</reference>
<sequence length="121" mass="12998">MRVLVVDDEPDIRFIIGTSLQRWGYETAEATNAEEAYAICRDDPPDIMLLDVSMPGETGIELLDRLRADDLIPGPTALLSAAFPGQLAGVAADHGVVHLPKPFGLEDLEDLVADLASRVTG</sequence>
<dbReference type="SUPFAM" id="SSF52172">
    <property type="entry name" value="CheY-like"/>
    <property type="match status" value="1"/>
</dbReference>
<organism evidence="4 5">
    <name type="scientific">Euzebya pacifica</name>
    <dbReference type="NCBI Taxonomy" id="1608957"/>
    <lineage>
        <taxon>Bacteria</taxon>
        <taxon>Bacillati</taxon>
        <taxon>Actinomycetota</taxon>
        <taxon>Nitriliruptoria</taxon>
        <taxon>Euzebyales</taxon>
    </lineage>
</organism>
<feature type="domain" description="Response regulatory" evidence="3">
    <location>
        <begin position="2"/>
        <end position="116"/>
    </location>
</feature>
<keyword evidence="1 2" id="KW-0597">Phosphoprotein</keyword>
<dbReference type="Proteomes" id="UP000264006">
    <property type="component" value="Chromosome"/>
</dbReference>
<dbReference type="InterPro" id="IPR001789">
    <property type="entry name" value="Sig_transdc_resp-reg_receiver"/>
</dbReference>
<name>A0A346XZ28_9ACTN</name>
<feature type="modified residue" description="4-aspartylphosphate" evidence="2">
    <location>
        <position position="51"/>
    </location>
</feature>
<dbReference type="EMBL" id="CP031165">
    <property type="protein sequence ID" value="AXV07475.1"/>
    <property type="molecule type" value="Genomic_DNA"/>
</dbReference>
<accession>A0A346XZ28</accession>
<evidence type="ECO:0000259" key="3">
    <source>
        <dbReference type="PROSITE" id="PS50110"/>
    </source>
</evidence>
<evidence type="ECO:0000313" key="4">
    <source>
        <dbReference type="EMBL" id="AXV07475.1"/>
    </source>
</evidence>
<evidence type="ECO:0000256" key="1">
    <source>
        <dbReference type="ARBA" id="ARBA00022553"/>
    </source>
</evidence>
<keyword evidence="5" id="KW-1185">Reference proteome</keyword>
<dbReference type="CDD" id="cd00156">
    <property type="entry name" value="REC"/>
    <property type="match status" value="1"/>
</dbReference>
<dbReference type="KEGG" id="euz:DVS28_a2796"/>
<protein>
    <submittedName>
        <fullName evidence="4">Phosphate regulon transcriptional regulatory protein PhoB (SphR)</fullName>
    </submittedName>
</protein>
<dbReference type="Pfam" id="PF00072">
    <property type="entry name" value="Response_reg"/>
    <property type="match status" value="1"/>
</dbReference>
<proteinExistence type="predicted"/>
<evidence type="ECO:0000256" key="2">
    <source>
        <dbReference type="PROSITE-ProRule" id="PRU00169"/>
    </source>
</evidence>
<dbReference type="PANTHER" id="PTHR44591:SF3">
    <property type="entry name" value="RESPONSE REGULATORY DOMAIN-CONTAINING PROTEIN"/>
    <property type="match status" value="1"/>
</dbReference>
<dbReference type="AlphaFoldDB" id="A0A346XZ28"/>
<dbReference type="PROSITE" id="PS50110">
    <property type="entry name" value="RESPONSE_REGULATORY"/>
    <property type="match status" value="1"/>
</dbReference>
<dbReference type="Gene3D" id="3.40.50.2300">
    <property type="match status" value="1"/>
</dbReference>
<gene>
    <name evidence="4" type="ORF">DVS28_a2796</name>
</gene>
<dbReference type="SMART" id="SM00448">
    <property type="entry name" value="REC"/>
    <property type="match status" value="1"/>
</dbReference>
<dbReference type="PANTHER" id="PTHR44591">
    <property type="entry name" value="STRESS RESPONSE REGULATOR PROTEIN 1"/>
    <property type="match status" value="1"/>
</dbReference>
<dbReference type="RefSeq" id="WP_164710516.1">
    <property type="nucleotide sequence ID" value="NZ_CAXIBR010000072.1"/>
</dbReference>
<dbReference type="InterPro" id="IPR050595">
    <property type="entry name" value="Bact_response_regulator"/>
</dbReference>
<evidence type="ECO:0000313" key="5">
    <source>
        <dbReference type="Proteomes" id="UP000264006"/>
    </source>
</evidence>